<organism evidence="1 2">
    <name type="scientific">Shewanella jiangmenensis</name>
    <dbReference type="NCBI Taxonomy" id="2837387"/>
    <lineage>
        <taxon>Bacteria</taxon>
        <taxon>Pseudomonadati</taxon>
        <taxon>Pseudomonadota</taxon>
        <taxon>Gammaproteobacteria</taxon>
        <taxon>Alteromonadales</taxon>
        <taxon>Shewanellaceae</taxon>
        <taxon>Shewanella</taxon>
    </lineage>
</organism>
<accession>A0ABS5V4K3</accession>
<protein>
    <recommendedName>
        <fullName evidence="3">Elongation factor Ts</fullName>
    </recommendedName>
</protein>
<sequence length="122" mass="13698">MGTAQKQKRIKEILRKLQLSIPNFAGLVYEALYVDDCGDFGASNADEERRFAGKIKKQLSRSSTPEALLDKYLEILAQQPGYEALKLGYVQSRYVPHACLSDELTEIMTQLSAELDARAELD</sequence>
<gene>
    <name evidence="1" type="ORF">KJI95_10045</name>
</gene>
<reference evidence="1 2" key="1">
    <citation type="submission" date="2021-05" db="EMBL/GenBank/DDBJ databases">
        <title>Shewanella sp. JM162201.</title>
        <authorList>
            <person name="Xu S."/>
            <person name="Li A."/>
        </authorList>
    </citation>
    <scope>NUCLEOTIDE SEQUENCE [LARGE SCALE GENOMIC DNA]</scope>
    <source>
        <strain evidence="1 2">JM162201</strain>
    </source>
</reference>
<proteinExistence type="predicted"/>
<evidence type="ECO:0000313" key="2">
    <source>
        <dbReference type="Proteomes" id="UP001195903"/>
    </source>
</evidence>
<comment type="caution">
    <text evidence="1">The sequence shown here is derived from an EMBL/GenBank/DDBJ whole genome shotgun (WGS) entry which is preliminary data.</text>
</comment>
<dbReference type="EMBL" id="JAHEPS010000003">
    <property type="protein sequence ID" value="MBT1444863.1"/>
    <property type="molecule type" value="Genomic_DNA"/>
</dbReference>
<dbReference type="RefSeq" id="WP_214507060.1">
    <property type="nucleotide sequence ID" value="NZ_JAHEPS010000003.1"/>
</dbReference>
<evidence type="ECO:0000313" key="1">
    <source>
        <dbReference type="EMBL" id="MBT1444863.1"/>
    </source>
</evidence>
<evidence type="ECO:0008006" key="3">
    <source>
        <dbReference type="Google" id="ProtNLM"/>
    </source>
</evidence>
<name>A0ABS5V4K3_9GAMM</name>
<keyword evidence="2" id="KW-1185">Reference proteome</keyword>
<dbReference type="Proteomes" id="UP001195903">
    <property type="component" value="Unassembled WGS sequence"/>
</dbReference>